<dbReference type="Pfam" id="PF00501">
    <property type="entry name" value="AMP-binding"/>
    <property type="match status" value="2"/>
</dbReference>
<dbReference type="Gene3D" id="1.10.1200.10">
    <property type="entry name" value="ACP-like"/>
    <property type="match status" value="2"/>
</dbReference>
<dbReference type="SUPFAM" id="SSF56801">
    <property type="entry name" value="Acetyl-CoA synthetase-like"/>
    <property type="match status" value="2"/>
</dbReference>
<dbReference type="GO" id="GO:0031177">
    <property type="term" value="F:phosphopantetheine binding"/>
    <property type="evidence" value="ECO:0007669"/>
    <property type="project" value="InterPro"/>
</dbReference>
<dbReference type="InterPro" id="IPR045851">
    <property type="entry name" value="AMP-bd_C_sf"/>
</dbReference>
<dbReference type="Pfam" id="PF00550">
    <property type="entry name" value="PP-binding"/>
    <property type="match status" value="2"/>
</dbReference>
<dbReference type="InterPro" id="IPR006162">
    <property type="entry name" value="Ppantetheine_attach_site"/>
</dbReference>
<dbReference type="InterPro" id="IPR000873">
    <property type="entry name" value="AMP-dep_synth/lig_dom"/>
</dbReference>
<dbReference type="SUPFAM" id="SSF52777">
    <property type="entry name" value="CoA-dependent acyltransferases"/>
    <property type="match status" value="2"/>
</dbReference>
<evidence type="ECO:0000259" key="4">
    <source>
        <dbReference type="PROSITE" id="PS50075"/>
    </source>
</evidence>
<dbReference type="Gene3D" id="3.30.559.10">
    <property type="entry name" value="Chloramphenicol acetyltransferase-like domain"/>
    <property type="match status" value="1"/>
</dbReference>
<dbReference type="CDD" id="cd05930">
    <property type="entry name" value="A_NRPS"/>
    <property type="match status" value="2"/>
</dbReference>
<dbReference type="RefSeq" id="WP_307234845.1">
    <property type="nucleotide sequence ID" value="NZ_JAUSUZ010000001.1"/>
</dbReference>
<protein>
    <submittedName>
        <fullName evidence="5">Amino acid adenylation domain-containing protein</fullName>
    </submittedName>
</protein>
<keyword evidence="3" id="KW-0597">Phosphoprotein</keyword>
<dbReference type="Gene3D" id="3.30.300.30">
    <property type="match status" value="2"/>
</dbReference>
<proteinExistence type="predicted"/>
<accession>A0AAE3VUG4</accession>
<dbReference type="Gene3D" id="2.30.38.10">
    <property type="entry name" value="Luciferase, Domain 3"/>
    <property type="match status" value="2"/>
</dbReference>
<dbReference type="FunFam" id="2.30.38.10:FF:000001">
    <property type="entry name" value="Non-ribosomal peptide synthetase PvdI"/>
    <property type="match status" value="2"/>
</dbReference>
<dbReference type="SMART" id="SM00823">
    <property type="entry name" value="PKS_PP"/>
    <property type="match status" value="2"/>
</dbReference>
<dbReference type="Pfam" id="PF13193">
    <property type="entry name" value="AMP-binding_C"/>
    <property type="match status" value="2"/>
</dbReference>
<dbReference type="FunFam" id="1.10.1200.10:FF:000016">
    <property type="entry name" value="Non-ribosomal peptide synthase"/>
    <property type="match status" value="2"/>
</dbReference>
<organism evidence="5 6">
    <name type="scientific">Catenuloplanes indicus</name>
    <dbReference type="NCBI Taxonomy" id="137267"/>
    <lineage>
        <taxon>Bacteria</taxon>
        <taxon>Bacillati</taxon>
        <taxon>Actinomycetota</taxon>
        <taxon>Actinomycetes</taxon>
        <taxon>Micromonosporales</taxon>
        <taxon>Micromonosporaceae</taxon>
        <taxon>Catenuloplanes</taxon>
    </lineage>
</organism>
<dbReference type="PROSITE" id="PS50075">
    <property type="entry name" value="CARRIER"/>
    <property type="match status" value="2"/>
</dbReference>
<dbReference type="GO" id="GO:0005737">
    <property type="term" value="C:cytoplasm"/>
    <property type="evidence" value="ECO:0007669"/>
    <property type="project" value="TreeGrafter"/>
</dbReference>
<keyword evidence="2" id="KW-0596">Phosphopantetheine</keyword>
<comment type="caution">
    <text evidence="5">The sequence shown here is derived from an EMBL/GenBank/DDBJ whole genome shotgun (WGS) entry which is preliminary data.</text>
</comment>
<dbReference type="PANTHER" id="PTHR45527">
    <property type="entry name" value="NONRIBOSOMAL PEPTIDE SYNTHETASE"/>
    <property type="match status" value="1"/>
</dbReference>
<dbReference type="InterPro" id="IPR010071">
    <property type="entry name" value="AA_adenyl_dom"/>
</dbReference>
<dbReference type="InterPro" id="IPR025110">
    <property type="entry name" value="AMP-bd_C"/>
</dbReference>
<dbReference type="EMBL" id="JAUSUZ010000001">
    <property type="protein sequence ID" value="MDQ0363879.1"/>
    <property type="molecule type" value="Genomic_DNA"/>
</dbReference>
<comment type="cofactor">
    <cofactor evidence="1">
        <name>pantetheine 4'-phosphate</name>
        <dbReference type="ChEBI" id="CHEBI:47942"/>
    </cofactor>
</comment>
<dbReference type="InterPro" id="IPR036736">
    <property type="entry name" value="ACP-like_sf"/>
</dbReference>
<dbReference type="PANTHER" id="PTHR45527:SF1">
    <property type="entry name" value="FATTY ACID SYNTHASE"/>
    <property type="match status" value="1"/>
</dbReference>
<evidence type="ECO:0000256" key="3">
    <source>
        <dbReference type="ARBA" id="ARBA00022553"/>
    </source>
</evidence>
<dbReference type="GO" id="GO:0003824">
    <property type="term" value="F:catalytic activity"/>
    <property type="evidence" value="ECO:0007669"/>
    <property type="project" value="InterPro"/>
</dbReference>
<feature type="domain" description="Carrier" evidence="4">
    <location>
        <begin position="1510"/>
        <end position="1586"/>
    </location>
</feature>
<dbReference type="Gene3D" id="3.30.559.30">
    <property type="entry name" value="Nonribosomal peptide synthetase, condensation domain"/>
    <property type="match status" value="1"/>
</dbReference>
<feature type="domain" description="Carrier" evidence="4">
    <location>
        <begin position="498"/>
        <end position="573"/>
    </location>
</feature>
<dbReference type="GO" id="GO:0072330">
    <property type="term" value="P:monocarboxylic acid biosynthetic process"/>
    <property type="evidence" value="ECO:0007669"/>
    <property type="project" value="UniProtKB-ARBA"/>
</dbReference>
<evidence type="ECO:0000256" key="1">
    <source>
        <dbReference type="ARBA" id="ARBA00001957"/>
    </source>
</evidence>
<gene>
    <name evidence="5" type="ORF">J2S42_000548</name>
</gene>
<dbReference type="InterPro" id="IPR023213">
    <property type="entry name" value="CAT-like_dom_sf"/>
</dbReference>
<reference evidence="5 6" key="1">
    <citation type="submission" date="2023-07" db="EMBL/GenBank/DDBJ databases">
        <title>Sequencing the genomes of 1000 actinobacteria strains.</title>
        <authorList>
            <person name="Klenk H.-P."/>
        </authorList>
    </citation>
    <scope>NUCLEOTIDE SEQUENCE [LARGE SCALE GENOMIC DNA]</scope>
    <source>
        <strain evidence="5 6">DSM 44709</strain>
    </source>
</reference>
<sequence>MTLLHERVSAQASETPSATAVISGDRTLTYAELDRRSDDLAAALRRHGAGPDRPVGVRLPRTPGLVVALLAIWKAGAAYLPLDRLQPEERQAWMLADAGVRLLVSDRPAPAGASGLTVAGPDAAGPAGPATAAVTGADAAYVIFTSGSTGRPKGVVVTHEGIANRVMWTVRRHGLGAGDRVLQKTSLGFDASVWELFAPLVSGGAVVLAPDGAERDPARMLAAVAAHGVTVLQVVPSVLRELVEAPGWDRCDRLRLLFSAGEPLHFELVQRLLARRDVEVWNTYGPTECAIDVTAHRVDPRAVSGPVPIGRPLDGMRALVLDEDGDPAPVGVPGELFVGGPGVGRGYLGRPGLTAARFVPDPFGPPGSRLYRTGDLVRWQSDGLLHYLGRRDTQVKINGVRIEPGEVEAALSAQPGIRGAVVVPFTAPDGSTRLGAHLLTAAPVDETALRDALRRRLPEAYVPVVFRAADSLPLNASGKVDRAALPPVTGDDAPARVAPRTPAERTVAEIWQRLLGVDHVGVHDDFFALGGSSLHLTRLANRLRTASGGDVQLRGLFDAVTVEQQARLLEAATPDPDVIRPATRSGPGPLSSGQRRLWFLDRMRPGSPEWLAPLLVRLPPGTATGTVRDALAALVARHEILRTRYPVVNGEPVQVVDPVTALAPVALPESEEKPDELPATLRAAFADGFDLATGPVWRARLIRRAGEDDLLLLTLHHIACDGWSAGILERELLILCTPGGTLPEVPLQYADYARWQHERLTDGLAEDLGFWRARLDGLRPLPLRTDHPRPAERDPAGAVLPFLIPEPLVTALTGLGRAHGATDFMTLLTAFATLLARHSGEWDVAIGSPVAGRVRPEIEGTVGFFLNSLVLRCDLTGDPAFGDALDRVRDTARAAFAHQGVPFERLVDELAPRRDLSRTPLYQVAFDLHDASLTRGGADTDELTLFQRSWRIAKTDLTLFVRRRPDGAMAAVLEYATTLFDESTIAALARHFLRLLESAVAAPATPLSALDLLPGLERAPALGDVSPALPSVVAVPDLVAARDPAALAVECGATRWTFGDLQQRADRLATVLSGLGVAAESVVAVVMDRSAELIGALYGVWRSGGAYLPLDPATPADRLRTVLADAGVRVVVTQKSLRERIPAGLEVVCADADLPDGVFVPVPVDLDSLAYVIYTSGSTGRPKGVLVSHRGVGNHIAWAVERLAGAGTGGGALFSSVAFDLPVPNVWAPLAAGQRLAVAPAEIELDTLGPWLLDNGPFSFLKLTPGYLRVLTDQDAVPPAGAMVVAGEVLPSDLAREGLINEYGPTEASVGSSIFEIVAGGHGPVPIGRALPGMALYVLDPHMHPVPCGVVGELFVGGVGVARGYLGRPDLTAQRFVPNPFGSGRLYRTGDLVRRRPDGQIEFLGRVDDQVKVRGYRVELGEIRAALVADERVSDAFVLPVGEGTDIRLIGYVVGAADDEVLAHVRALLPDYMVPAQLVALDALPLNRNGKVDRTALPDPGLTDPGRYETPETVTEQRIAEIWADLLPGRPRAGRNDDFFQVGGNSILAIRLISRLQDEFAVDVPIRMVFEHPTVAQLAAALVERITADVAALSDADVLAEAASSKEHLA</sequence>
<dbReference type="SUPFAM" id="SSF47336">
    <property type="entry name" value="ACP-like"/>
    <property type="match status" value="2"/>
</dbReference>
<dbReference type="Gene3D" id="3.40.50.980">
    <property type="match status" value="4"/>
</dbReference>
<dbReference type="FunFam" id="3.40.50.980:FF:000001">
    <property type="entry name" value="Non-ribosomal peptide synthetase"/>
    <property type="match status" value="1"/>
</dbReference>
<dbReference type="InterPro" id="IPR020845">
    <property type="entry name" value="AMP-binding_CS"/>
</dbReference>
<dbReference type="InterPro" id="IPR009081">
    <property type="entry name" value="PP-bd_ACP"/>
</dbReference>
<dbReference type="NCBIfam" id="TIGR01733">
    <property type="entry name" value="AA-adenyl-dom"/>
    <property type="match status" value="2"/>
</dbReference>
<dbReference type="GO" id="GO:0043041">
    <property type="term" value="P:amino acid activation for nonribosomal peptide biosynthetic process"/>
    <property type="evidence" value="ECO:0007669"/>
    <property type="project" value="TreeGrafter"/>
</dbReference>
<evidence type="ECO:0000256" key="2">
    <source>
        <dbReference type="ARBA" id="ARBA00022450"/>
    </source>
</evidence>
<dbReference type="GO" id="GO:0008610">
    <property type="term" value="P:lipid biosynthetic process"/>
    <property type="evidence" value="ECO:0007669"/>
    <property type="project" value="UniProtKB-ARBA"/>
</dbReference>
<keyword evidence="6" id="KW-1185">Reference proteome</keyword>
<dbReference type="GO" id="GO:0044550">
    <property type="term" value="P:secondary metabolite biosynthetic process"/>
    <property type="evidence" value="ECO:0007669"/>
    <property type="project" value="TreeGrafter"/>
</dbReference>
<evidence type="ECO:0000313" key="6">
    <source>
        <dbReference type="Proteomes" id="UP001240236"/>
    </source>
</evidence>
<dbReference type="Proteomes" id="UP001240236">
    <property type="component" value="Unassembled WGS sequence"/>
</dbReference>
<dbReference type="FunFam" id="3.40.50.12780:FF:000012">
    <property type="entry name" value="Non-ribosomal peptide synthetase"/>
    <property type="match status" value="1"/>
</dbReference>
<evidence type="ECO:0000313" key="5">
    <source>
        <dbReference type="EMBL" id="MDQ0363879.1"/>
    </source>
</evidence>
<dbReference type="InterPro" id="IPR001242">
    <property type="entry name" value="Condensation_dom"/>
</dbReference>
<dbReference type="PROSITE" id="PS00012">
    <property type="entry name" value="PHOSPHOPANTETHEINE"/>
    <property type="match status" value="2"/>
</dbReference>
<dbReference type="CDD" id="cd19531">
    <property type="entry name" value="LCL_NRPS-like"/>
    <property type="match status" value="1"/>
</dbReference>
<name>A0AAE3VUG4_9ACTN</name>
<dbReference type="PROSITE" id="PS00455">
    <property type="entry name" value="AMP_BINDING"/>
    <property type="match status" value="2"/>
</dbReference>
<dbReference type="InterPro" id="IPR020806">
    <property type="entry name" value="PKS_PP-bd"/>
</dbReference>
<dbReference type="Pfam" id="PF00668">
    <property type="entry name" value="Condensation"/>
    <property type="match status" value="1"/>
</dbReference>